<dbReference type="Gene3D" id="1.10.10.10">
    <property type="entry name" value="Winged helix-like DNA-binding domain superfamily/Winged helix DNA-binding domain"/>
    <property type="match status" value="1"/>
</dbReference>
<organism evidence="4 5">
    <name type="scientific">Kangiella japonica</name>
    <dbReference type="NCBI Taxonomy" id="647384"/>
    <lineage>
        <taxon>Bacteria</taxon>
        <taxon>Pseudomonadati</taxon>
        <taxon>Pseudomonadota</taxon>
        <taxon>Gammaproteobacteria</taxon>
        <taxon>Kangiellales</taxon>
        <taxon>Kangiellaceae</taxon>
        <taxon>Kangiella</taxon>
    </lineage>
</organism>
<dbReference type="SUPFAM" id="SSF102405">
    <property type="entry name" value="MCP/YpsA-like"/>
    <property type="match status" value="1"/>
</dbReference>
<evidence type="ECO:0000259" key="3">
    <source>
        <dbReference type="Pfam" id="PF17782"/>
    </source>
</evidence>
<dbReference type="Pfam" id="PF17782">
    <property type="entry name" value="WHD_DprA"/>
    <property type="match status" value="1"/>
</dbReference>
<gene>
    <name evidence="4" type="primary">dprA</name>
    <name evidence="4" type="ORF">GCM10009123_14820</name>
</gene>
<evidence type="ECO:0000259" key="2">
    <source>
        <dbReference type="Pfam" id="PF02481"/>
    </source>
</evidence>
<comment type="caution">
    <text evidence="4">The sequence shown here is derived from an EMBL/GenBank/DDBJ whole genome shotgun (WGS) entry which is preliminary data.</text>
</comment>
<feature type="domain" description="Smf/DprA SLOG" evidence="2">
    <location>
        <begin position="99"/>
        <end position="307"/>
    </location>
</feature>
<dbReference type="InterPro" id="IPR041614">
    <property type="entry name" value="DprA_WH"/>
</dbReference>
<evidence type="ECO:0000313" key="5">
    <source>
        <dbReference type="Proteomes" id="UP001501221"/>
    </source>
</evidence>
<evidence type="ECO:0000256" key="1">
    <source>
        <dbReference type="ARBA" id="ARBA00006525"/>
    </source>
</evidence>
<keyword evidence="5" id="KW-1185">Reference proteome</keyword>
<protein>
    <submittedName>
        <fullName evidence="4">DNA-processing protein DprA</fullName>
    </submittedName>
</protein>
<sequence length="391" mass="43209">MEHYEKHIFTIKGLIMTKTNTLDTAKFRAWLALSHINISRAKLQHFLEHYSSIEQIFELSEKQLIQLGFREGLKKRLDAIDDSLIEQDLTWFDSDDKHLIPFTSDDYPGLLREIDSAPKLLFVHGKKELLQHHQIAIVGSRNPTPQGKDNAIEFAKTLGKAGAVITSGLALGVDGFAHKAVLDQGLPTIAVAGTGLDRVYPARHKELAQRIVDNGALVSEFALGTGVRATHFPARNRIISGMSLGTLVVEAAVKSGSLITARLAMEQGREVFAIPGSIHNPLARGCHLLIKQGVKLVETAEEIIEELGALATWQTESLAENKSGQASESTEFELDQEYQALIEQIDYEPTSMDKILERTGLEIDVVSHMLLLLELNDHIVSVAGGYQRRKS</sequence>
<dbReference type="NCBIfam" id="TIGR00732">
    <property type="entry name" value="dprA"/>
    <property type="match status" value="1"/>
</dbReference>
<dbReference type="PANTHER" id="PTHR43022:SF1">
    <property type="entry name" value="PROTEIN SMF"/>
    <property type="match status" value="1"/>
</dbReference>
<evidence type="ECO:0000313" key="4">
    <source>
        <dbReference type="EMBL" id="GAA0208379.1"/>
    </source>
</evidence>
<reference evidence="4 5" key="1">
    <citation type="journal article" date="2019" name="Int. J. Syst. Evol. Microbiol.">
        <title>The Global Catalogue of Microorganisms (GCM) 10K type strain sequencing project: providing services to taxonomists for standard genome sequencing and annotation.</title>
        <authorList>
            <consortium name="The Broad Institute Genomics Platform"/>
            <consortium name="The Broad Institute Genome Sequencing Center for Infectious Disease"/>
            <person name="Wu L."/>
            <person name="Ma J."/>
        </authorList>
    </citation>
    <scope>NUCLEOTIDE SEQUENCE [LARGE SCALE GENOMIC DNA]</scope>
    <source>
        <strain evidence="4 5">JCM 16211</strain>
    </source>
</reference>
<dbReference type="PANTHER" id="PTHR43022">
    <property type="entry name" value="PROTEIN SMF"/>
    <property type="match status" value="1"/>
</dbReference>
<dbReference type="EMBL" id="BAAAFM010000003">
    <property type="protein sequence ID" value="GAA0208379.1"/>
    <property type="molecule type" value="Genomic_DNA"/>
</dbReference>
<dbReference type="Pfam" id="PF02481">
    <property type="entry name" value="DNA_processg_A"/>
    <property type="match status" value="1"/>
</dbReference>
<name>A0ABN0T0K1_9GAMM</name>
<dbReference type="Proteomes" id="UP001501221">
    <property type="component" value="Unassembled WGS sequence"/>
</dbReference>
<dbReference type="Gene3D" id="3.40.50.450">
    <property type="match status" value="1"/>
</dbReference>
<dbReference type="InterPro" id="IPR003488">
    <property type="entry name" value="DprA"/>
</dbReference>
<accession>A0ABN0T0K1</accession>
<dbReference type="InterPro" id="IPR057666">
    <property type="entry name" value="DrpA_SLOG"/>
</dbReference>
<comment type="similarity">
    <text evidence="1">Belongs to the DprA/Smf family.</text>
</comment>
<proteinExistence type="inferred from homology"/>
<dbReference type="InterPro" id="IPR036388">
    <property type="entry name" value="WH-like_DNA-bd_sf"/>
</dbReference>
<feature type="domain" description="DprA winged helix" evidence="3">
    <location>
        <begin position="326"/>
        <end position="385"/>
    </location>
</feature>